<evidence type="ECO:0000313" key="1">
    <source>
        <dbReference type="EMBL" id="UZP74476.1"/>
    </source>
</evidence>
<sequence length="334" mass="37984">MKQGLLAHREGLGFDSPVGKNGYRWWYVDGFSDCGRHGVTLIFFIGTVFSPFYAAARKRGEADPREFVCVNAVFYEPRRKYWAMTERRLRDLAVSPNTLAIGPSSMSFDGRYLQVALDERSAPMRRPIRGTVRVDLQHRTETCFGLHSEGQHRWWPIAPATKVEVTLDAPELSWSGRAYMDTNGGTVPLEQTFSDWHWSRSDLGENCRVVYEAHARDGESCLLSLFGNGEAGMASEHSAPRRDLSTGPLWRVKRPARSHQGFTVQKTLEDTPFYTRSHLHDALGNSVMHESLDLDRFASPWVQRLLPFRMRKILYGFPLTGDSRVTIPFSKGLK</sequence>
<reference evidence="1 2" key="1">
    <citation type="submission" date="2019-02" db="EMBL/GenBank/DDBJ databases">
        <title>Halieaceae_genomes.</title>
        <authorList>
            <person name="Li S.-H."/>
        </authorList>
    </citation>
    <scope>NUCLEOTIDE SEQUENCE [LARGE SCALE GENOMIC DNA]</scope>
    <source>
        <strain evidence="1 2">JH123</strain>
    </source>
</reference>
<dbReference type="Proteomes" id="UP001317963">
    <property type="component" value="Chromosome"/>
</dbReference>
<dbReference type="CDD" id="cd21471">
    <property type="entry name" value="CrtC-like"/>
    <property type="match status" value="1"/>
</dbReference>
<accession>A0ABY6Q8E3</accession>
<proteinExistence type="predicted"/>
<protein>
    <submittedName>
        <fullName evidence="1">Carotenoid 1,2-hydratase</fullName>
    </submittedName>
</protein>
<name>A0ABY6Q8E3_9GAMM</name>
<organism evidence="1 2">
    <name type="scientific">Candidatus Paraluminiphilus aquimaris</name>
    <dbReference type="NCBI Taxonomy" id="2518994"/>
    <lineage>
        <taxon>Bacteria</taxon>
        <taxon>Pseudomonadati</taxon>
        <taxon>Pseudomonadota</taxon>
        <taxon>Gammaproteobacteria</taxon>
        <taxon>Cellvibrionales</taxon>
        <taxon>Halieaceae</taxon>
        <taxon>Candidatus Paraluminiphilus</taxon>
    </lineage>
</organism>
<dbReference type="SUPFAM" id="SSF159245">
    <property type="entry name" value="AttH-like"/>
    <property type="match status" value="1"/>
</dbReference>
<gene>
    <name evidence="1" type="ORF">E0F26_06860</name>
</gene>
<keyword evidence="2" id="KW-1185">Reference proteome</keyword>
<evidence type="ECO:0000313" key="2">
    <source>
        <dbReference type="Proteomes" id="UP001317963"/>
    </source>
</evidence>
<dbReference type="RefSeq" id="WP_279240923.1">
    <property type="nucleotide sequence ID" value="NZ_CP036501.1"/>
</dbReference>
<dbReference type="EMBL" id="CP036501">
    <property type="protein sequence ID" value="UZP74476.1"/>
    <property type="molecule type" value="Genomic_DNA"/>
</dbReference>